<feature type="transmembrane region" description="Helical" evidence="6">
    <location>
        <begin position="225"/>
        <end position="246"/>
    </location>
</feature>
<dbReference type="OrthoDB" id="3648309at2759"/>
<dbReference type="InterPro" id="IPR051633">
    <property type="entry name" value="AceTr"/>
</dbReference>
<keyword evidence="3 6" id="KW-0812">Transmembrane</keyword>
<comment type="similarity">
    <text evidence="2">Belongs to the acetate uptake transporter (AceTr) (TC 2.A.96) family.</text>
</comment>
<keyword evidence="8" id="KW-1185">Reference proteome</keyword>
<dbReference type="PANTHER" id="PTHR31123">
    <property type="entry name" value="ACCUMULATION OF DYADS PROTEIN 2-RELATED"/>
    <property type="match status" value="1"/>
</dbReference>
<feature type="transmembrane region" description="Helical" evidence="6">
    <location>
        <begin position="189"/>
        <end position="213"/>
    </location>
</feature>
<sequence>MSHDNRIEQLEDLKNIETNADFYERLAAGKIATTIDNASSLSTNGKGGYTQPYYIPVPMTIKSQLGSPTPLAIGAFATTLTTLSLALMGFRGVGVTNAFIGNFFGVAGIGMFVSANWELVLGNTYAYTVLAAFGLFYAGFGFIITPYFGVAESYGGASTPEYNNAVGFWVLLWAVWNIFFFIGSLPLNLVYIGIFGTVQGAFTLVAAGYFLAADGSPHAAAVNKAAGAFAFASGMLGYYTVANLMCQQALGFSFPMGDTSRFFRRKQKSG</sequence>
<evidence type="ECO:0000256" key="2">
    <source>
        <dbReference type="ARBA" id="ARBA00005587"/>
    </source>
</evidence>
<dbReference type="EMBL" id="CP099420">
    <property type="protein sequence ID" value="USW50890.1"/>
    <property type="molecule type" value="Genomic_DNA"/>
</dbReference>
<feature type="transmembrane region" description="Helical" evidence="6">
    <location>
        <begin position="71"/>
        <end position="90"/>
    </location>
</feature>
<evidence type="ECO:0000313" key="7">
    <source>
        <dbReference type="EMBL" id="USW50890.1"/>
    </source>
</evidence>
<evidence type="ECO:0000256" key="3">
    <source>
        <dbReference type="ARBA" id="ARBA00022692"/>
    </source>
</evidence>
<feature type="transmembrane region" description="Helical" evidence="6">
    <location>
        <begin position="125"/>
        <end position="150"/>
    </location>
</feature>
<dbReference type="InterPro" id="IPR000791">
    <property type="entry name" value="Gpr1/Fun34/SatP-like"/>
</dbReference>
<feature type="transmembrane region" description="Helical" evidence="6">
    <location>
        <begin position="162"/>
        <end position="182"/>
    </location>
</feature>
<protein>
    <submittedName>
        <fullName evidence="7">Acetate transporter GPR1/FUN34/SatP family</fullName>
    </submittedName>
</protein>
<proteinExistence type="inferred from homology"/>
<reference evidence="7" key="1">
    <citation type="submission" date="2022-06" db="EMBL/GenBank/DDBJ databases">
        <title>Complete genome sequences of two strains of the flax pathogen Septoria linicola.</title>
        <authorList>
            <person name="Lapalu N."/>
            <person name="Simon A."/>
            <person name="Demenou B."/>
            <person name="Paumier D."/>
            <person name="Guillot M.-P."/>
            <person name="Gout L."/>
            <person name="Valade R."/>
        </authorList>
    </citation>
    <scope>NUCLEOTIDE SEQUENCE</scope>
    <source>
        <strain evidence="7">SE15195</strain>
    </source>
</reference>
<evidence type="ECO:0000256" key="6">
    <source>
        <dbReference type="SAM" id="Phobius"/>
    </source>
</evidence>
<feature type="transmembrane region" description="Helical" evidence="6">
    <location>
        <begin position="96"/>
        <end position="113"/>
    </location>
</feature>
<dbReference type="GO" id="GO:0005886">
    <property type="term" value="C:plasma membrane"/>
    <property type="evidence" value="ECO:0007669"/>
    <property type="project" value="TreeGrafter"/>
</dbReference>
<accession>A0A9Q9AQU9</accession>
<dbReference type="Pfam" id="PF01184">
    <property type="entry name" value="Gpr1_Fun34_YaaH"/>
    <property type="match status" value="1"/>
</dbReference>
<organism evidence="7 8">
    <name type="scientific">Septoria linicola</name>
    <dbReference type="NCBI Taxonomy" id="215465"/>
    <lineage>
        <taxon>Eukaryota</taxon>
        <taxon>Fungi</taxon>
        <taxon>Dikarya</taxon>
        <taxon>Ascomycota</taxon>
        <taxon>Pezizomycotina</taxon>
        <taxon>Dothideomycetes</taxon>
        <taxon>Dothideomycetidae</taxon>
        <taxon>Mycosphaerellales</taxon>
        <taxon>Mycosphaerellaceae</taxon>
        <taxon>Septoria</taxon>
    </lineage>
</organism>
<evidence type="ECO:0000256" key="4">
    <source>
        <dbReference type="ARBA" id="ARBA00022989"/>
    </source>
</evidence>
<evidence type="ECO:0000313" key="8">
    <source>
        <dbReference type="Proteomes" id="UP001056384"/>
    </source>
</evidence>
<name>A0A9Q9AQU9_9PEZI</name>
<keyword evidence="5 6" id="KW-0472">Membrane</keyword>
<dbReference type="AlphaFoldDB" id="A0A9Q9AQU9"/>
<comment type="subcellular location">
    <subcellularLocation>
        <location evidence="1">Membrane</location>
        <topology evidence="1">Multi-pass membrane protein</topology>
    </subcellularLocation>
</comment>
<keyword evidence="4 6" id="KW-1133">Transmembrane helix</keyword>
<dbReference type="Proteomes" id="UP001056384">
    <property type="component" value="Chromosome 3"/>
</dbReference>
<dbReference type="GO" id="GO:0015123">
    <property type="term" value="F:acetate transmembrane transporter activity"/>
    <property type="evidence" value="ECO:0007669"/>
    <property type="project" value="TreeGrafter"/>
</dbReference>
<gene>
    <name evidence="7" type="ORF">Slin15195_G042090</name>
</gene>
<evidence type="ECO:0000256" key="1">
    <source>
        <dbReference type="ARBA" id="ARBA00004141"/>
    </source>
</evidence>
<dbReference type="PANTHER" id="PTHR31123:SF7">
    <property type="entry name" value="MARVEL DOMAIN-CONTAINING PROTEIN"/>
    <property type="match status" value="1"/>
</dbReference>
<evidence type="ECO:0000256" key="5">
    <source>
        <dbReference type="ARBA" id="ARBA00023136"/>
    </source>
</evidence>